<evidence type="ECO:0000256" key="1">
    <source>
        <dbReference type="SAM" id="MobiDB-lite"/>
    </source>
</evidence>
<feature type="region of interest" description="Disordered" evidence="1">
    <location>
        <begin position="44"/>
        <end position="78"/>
    </location>
</feature>
<evidence type="ECO:0000313" key="2">
    <source>
        <dbReference type="EMBL" id="GFX97304.1"/>
    </source>
</evidence>
<feature type="compositionally biased region" description="Basic and acidic residues" evidence="1">
    <location>
        <begin position="59"/>
        <end position="69"/>
    </location>
</feature>
<organism evidence="2 3">
    <name type="scientific">Trichonephila clavipes</name>
    <name type="common">Golden silk orbweaver</name>
    <name type="synonym">Nephila clavipes</name>
    <dbReference type="NCBI Taxonomy" id="2585209"/>
    <lineage>
        <taxon>Eukaryota</taxon>
        <taxon>Metazoa</taxon>
        <taxon>Ecdysozoa</taxon>
        <taxon>Arthropoda</taxon>
        <taxon>Chelicerata</taxon>
        <taxon>Arachnida</taxon>
        <taxon>Araneae</taxon>
        <taxon>Araneomorphae</taxon>
        <taxon>Entelegynae</taxon>
        <taxon>Araneoidea</taxon>
        <taxon>Nephilidae</taxon>
        <taxon>Trichonephila</taxon>
    </lineage>
</organism>
<dbReference type="EMBL" id="BMAU01021197">
    <property type="protein sequence ID" value="GFX97304.1"/>
    <property type="molecule type" value="Genomic_DNA"/>
</dbReference>
<comment type="caution">
    <text evidence="2">The sequence shown here is derived from an EMBL/GenBank/DDBJ whole genome shotgun (WGS) entry which is preliminary data.</text>
</comment>
<reference evidence="2" key="1">
    <citation type="submission" date="2020-08" db="EMBL/GenBank/DDBJ databases">
        <title>Multicomponent nature underlies the extraordinary mechanical properties of spider dragline silk.</title>
        <authorList>
            <person name="Kono N."/>
            <person name="Nakamura H."/>
            <person name="Mori M."/>
            <person name="Yoshida Y."/>
            <person name="Ohtoshi R."/>
            <person name="Malay A.D."/>
            <person name="Moran D.A.P."/>
            <person name="Tomita M."/>
            <person name="Numata K."/>
            <person name="Arakawa K."/>
        </authorList>
    </citation>
    <scope>NUCLEOTIDE SEQUENCE</scope>
</reference>
<proteinExistence type="predicted"/>
<keyword evidence="3" id="KW-1185">Reference proteome</keyword>
<gene>
    <name evidence="2" type="ORF">TNCV_1076751</name>
</gene>
<protein>
    <submittedName>
        <fullName evidence="2">Uncharacterized protein</fullName>
    </submittedName>
</protein>
<dbReference type="Proteomes" id="UP000887159">
    <property type="component" value="Unassembled WGS sequence"/>
</dbReference>
<name>A0A8X6V8U0_TRICX</name>
<evidence type="ECO:0000313" key="3">
    <source>
        <dbReference type="Proteomes" id="UP000887159"/>
    </source>
</evidence>
<accession>A0A8X6V8U0</accession>
<dbReference type="AlphaFoldDB" id="A0A8X6V8U0"/>
<sequence length="120" mass="13913">MELKAMANDRRTIQPFAMMNFEGLDLTWPDRPLTSSRFPWGWGLKVNPPQDAPAPLLHPDPRGQSRRPDTMTQKKRHSNEIANLLRKLSENEWDGDELSCSNLDFDEDIRLSESDSKEFE</sequence>